<dbReference type="Proteomes" id="UP001225356">
    <property type="component" value="Unassembled WGS sequence"/>
</dbReference>
<dbReference type="EMBL" id="JAUSQU010000001">
    <property type="protein sequence ID" value="MDP9849777.1"/>
    <property type="molecule type" value="Genomic_DNA"/>
</dbReference>
<protein>
    <submittedName>
        <fullName evidence="1">Uncharacterized protein</fullName>
    </submittedName>
</protein>
<dbReference type="RefSeq" id="WP_307567804.1">
    <property type="nucleotide sequence ID" value="NZ_JAUSQU010000001.1"/>
</dbReference>
<proteinExistence type="predicted"/>
<gene>
    <name evidence="1" type="ORF">J2853_008988</name>
</gene>
<reference evidence="1 2" key="1">
    <citation type="submission" date="2023-07" db="EMBL/GenBank/DDBJ databases">
        <title>Sequencing the genomes of 1000 actinobacteria strains.</title>
        <authorList>
            <person name="Klenk H.-P."/>
        </authorList>
    </citation>
    <scope>NUCLEOTIDE SEQUENCE [LARGE SCALE GENOMIC DNA]</scope>
    <source>
        <strain evidence="1 2">DSM 46740</strain>
    </source>
</reference>
<accession>A0ABT9QSN6</accession>
<comment type="caution">
    <text evidence="1">The sequence shown here is derived from an EMBL/GenBank/DDBJ whole genome shotgun (WGS) entry which is preliminary data.</text>
</comment>
<evidence type="ECO:0000313" key="1">
    <source>
        <dbReference type="EMBL" id="MDP9849777.1"/>
    </source>
</evidence>
<keyword evidence="2" id="KW-1185">Reference proteome</keyword>
<sequence length="87" mass="10190">MKVRDLREWGFHLMELAWELNDLGFDSVVRLPPGRRPSVEIFLPPGLPKATTEQRGRISVFTWDQGRDRRSRTRMREAAERIAEAAR</sequence>
<organism evidence="1 2">
    <name type="scientific">Streptosporangium lutulentum</name>
    <dbReference type="NCBI Taxonomy" id="1461250"/>
    <lineage>
        <taxon>Bacteria</taxon>
        <taxon>Bacillati</taxon>
        <taxon>Actinomycetota</taxon>
        <taxon>Actinomycetes</taxon>
        <taxon>Streptosporangiales</taxon>
        <taxon>Streptosporangiaceae</taxon>
        <taxon>Streptosporangium</taxon>
    </lineage>
</organism>
<name>A0ABT9QSN6_9ACTN</name>
<evidence type="ECO:0000313" key="2">
    <source>
        <dbReference type="Proteomes" id="UP001225356"/>
    </source>
</evidence>